<keyword evidence="6" id="KW-0539">Nucleus</keyword>
<name>A0AAV7F6E6_ARIFI</name>
<sequence length="520" mass="55707">MADDGVLEDMKKEDKRTERDGGEVQAVKDDSKGQKVVSPVAVSDPCQSDETCARASGSGNLALVPGNEGEDCRSFSELLAGAMASPTAASTTDVEIKPVPVLTLTVDAMRFAVVSPQGLVGVSTPSGFQGKFEMSHQEALASVTAQAAQAAQAQAGVQLQVGSIPSGITSNKLISEASSLPLNPIPLQQRPALTVQEDNPLKQEKESTASDPKPVPSTVVRKRPMGDGYNWRKYGQKQVKGIDCSRSYYKCTVPCCPVKKKVERNSVGDVTEVIYKGRHNHEPPQKVRCAKDGGFLPGGAESADLPEEPPAHSSSDGDEEHKDERDPKRRIKDSPKVIVQTPNDPGTLGDGYRWRKYGQKMVKGNPNPRSYYKCTSVGCPVRKHVEKSSDDGQALLVTYEGKHNHEKPTMKKLCDTSATALLLAAAAITGQQFECSNNDNNNSPRRDDRSASLQWQPTGEGEMTPGKAAELGGEKALESAQTLLSIGFTTSSPSASDEGTKNPGIIRRPLFNENHAAVSV</sequence>
<keyword evidence="2" id="KW-0677">Repeat</keyword>
<dbReference type="FunFam" id="2.20.25.80:FF:000006">
    <property type="entry name" value="WRKY transcription factor"/>
    <property type="match status" value="2"/>
</dbReference>
<evidence type="ECO:0000259" key="8">
    <source>
        <dbReference type="PROSITE" id="PS50811"/>
    </source>
</evidence>
<dbReference type="GO" id="GO:0043565">
    <property type="term" value="F:sequence-specific DNA binding"/>
    <property type="evidence" value="ECO:0007669"/>
    <property type="project" value="InterPro"/>
</dbReference>
<evidence type="ECO:0000256" key="7">
    <source>
        <dbReference type="SAM" id="MobiDB-lite"/>
    </source>
</evidence>
<dbReference type="GO" id="GO:0003700">
    <property type="term" value="F:DNA-binding transcription factor activity"/>
    <property type="evidence" value="ECO:0007669"/>
    <property type="project" value="InterPro"/>
</dbReference>
<evidence type="ECO:0000256" key="2">
    <source>
        <dbReference type="ARBA" id="ARBA00022737"/>
    </source>
</evidence>
<feature type="domain" description="WRKY" evidence="8">
    <location>
        <begin position="227"/>
        <end position="284"/>
    </location>
</feature>
<dbReference type="Gene3D" id="2.20.25.80">
    <property type="entry name" value="WRKY domain"/>
    <property type="match status" value="2"/>
</dbReference>
<keyword evidence="4" id="KW-0238">DNA-binding</keyword>
<keyword evidence="5" id="KW-0804">Transcription</keyword>
<comment type="subcellular location">
    <subcellularLocation>
        <location evidence="1">Nucleus</location>
    </subcellularLocation>
</comment>
<feature type="region of interest" description="Disordered" evidence="7">
    <location>
        <begin position="189"/>
        <end position="224"/>
    </location>
</feature>
<evidence type="ECO:0000256" key="4">
    <source>
        <dbReference type="ARBA" id="ARBA00023125"/>
    </source>
</evidence>
<dbReference type="InterPro" id="IPR036576">
    <property type="entry name" value="WRKY_dom_sf"/>
</dbReference>
<gene>
    <name evidence="9" type="ORF">H6P81_000368</name>
</gene>
<evidence type="ECO:0000256" key="6">
    <source>
        <dbReference type="ARBA" id="ARBA00023242"/>
    </source>
</evidence>
<dbReference type="Proteomes" id="UP000825729">
    <property type="component" value="Unassembled WGS sequence"/>
</dbReference>
<dbReference type="Pfam" id="PF03106">
    <property type="entry name" value="WRKY"/>
    <property type="match status" value="2"/>
</dbReference>
<evidence type="ECO:0000256" key="3">
    <source>
        <dbReference type="ARBA" id="ARBA00023015"/>
    </source>
</evidence>
<dbReference type="PROSITE" id="PS50811">
    <property type="entry name" value="WRKY"/>
    <property type="match status" value="2"/>
</dbReference>
<organism evidence="9 10">
    <name type="scientific">Aristolochia fimbriata</name>
    <name type="common">White veined hardy Dutchman's pipe vine</name>
    <dbReference type="NCBI Taxonomy" id="158543"/>
    <lineage>
        <taxon>Eukaryota</taxon>
        <taxon>Viridiplantae</taxon>
        <taxon>Streptophyta</taxon>
        <taxon>Embryophyta</taxon>
        <taxon>Tracheophyta</taxon>
        <taxon>Spermatophyta</taxon>
        <taxon>Magnoliopsida</taxon>
        <taxon>Magnoliidae</taxon>
        <taxon>Piperales</taxon>
        <taxon>Aristolochiaceae</taxon>
        <taxon>Aristolochia</taxon>
    </lineage>
</organism>
<feature type="compositionally biased region" description="Basic and acidic residues" evidence="7">
    <location>
        <begin position="319"/>
        <end position="335"/>
    </location>
</feature>
<dbReference type="EMBL" id="JAINDJ010000002">
    <property type="protein sequence ID" value="KAG9455860.1"/>
    <property type="molecule type" value="Genomic_DNA"/>
</dbReference>
<dbReference type="InterPro" id="IPR003657">
    <property type="entry name" value="WRKY_dom"/>
</dbReference>
<feature type="region of interest" description="Disordered" evidence="7">
    <location>
        <begin position="487"/>
        <end position="507"/>
    </location>
</feature>
<keyword evidence="10" id="KW-1185">Reference proteome</keyword>
<dbReference type="SUPFAM" id="SSF118290">
    <property type="entry name" value="WRKY DNA-binding domain"/>
    <property type="match status" value="2"/>
</dbReference>
<dbReference type="PANTHER" id="PTHR31221:SF193">
    <property type="entry name" value="WRKY TRANSCRIPTION FACTOR PROTEIN 1-RELATED"/>
    <property type="match status" value="1"/>
</dbReference>
<reference evidence="9 10" key="1">
    <citation type="submission" date="2021-07" db="EMBL/GenBank/DDBJ databases">
        <title>The Aristolochia fimbriata genome: insights into angiosperm evolution, floral development and chemical biosynthesis.</title>
        <authorList>
            <person name="Jiao Y."/>
        </authorList>
    </citation>
    <scope>NUCLEOTIDE SEQUENCE [LARGE SCALE GENOMIC DNA]</scope>
    <source>
        <strain evidence="9">IBCAS-2021</strain>
        <tissue evidence="9">Leaf</tissue>
    </source>
</reference>
<feature type="compositionally biased region" description="Polar residues" evidence="7">
    <location>
        <begin position="487"/>
        <end position="497"/>
    </location>
</feature>
<dbReference type="InterPro" id="IPR044810">
    <property type="entry name" value="WRKY_plant"/>
</dbReference>
<dbReference type="PANTHER" id="PTHR31221">
    <property type="entry name" value="WRKY TRANSCRIPTION FACTOR PROTEIN 1-RELATED"/>
    <property type="match status" value="1"/>
</dbReference>
<feature type="compositionally biased region" description="Basic and acidic residues" evidence="7">
    <location>
        <begin position="8"/>
        <end position="33"/>
    </location>
</feature>
<accession>A0AAV7F6E6</accession>
<evidence type="ECO:0000313" key="10">
    <source>
        <dbReference type="Proteomes" id="UP000825729"/>
    </source>
</evidence>
<feature type="compositionally biased region" description="Basic and acidic residues" evidence="7">
    <location>
        <begin position="280"/>
        <end position="291"/>
    </location>
</feature>
<feature type="region of interest" description="Disordered" evidence="7">
    <location>
        <begin position="434"/>
        <end position="467"/>
    </location>
</feature>
<evidence type="ECO:0000256" key="1">
    <source>
        <dbReference type="ARBA" id="ARBA00004123"/>
    </source>
</evidence>
<proteinExistence type="predicted"/>
<keyword evidence="3" id="KW-0805">Transcription regulation</keyword>
<feature type="region of interest" description="Disordered" evidence="7">
    <location>
        <begin position="1"/>
        <end position="58"/>
    </location>
</feature>
<evidence type="ECO:0000256" key="5">
    <source>
        <dbReference type="ARBA" id="ARBA00023163"/>
    </source>
</evidence>
<comment type="caution">
    <text evidence="9">The sequence shown here is derived from an EMBL/GenBank/DDBJ whole genome shotgun (WGS) entry which is preliminary data.</text>
</comment>
<feature type="domain" description="WRKY" evidence="8">
    <location>
        <begin position="343"/>
        <end position="408"/>
    </location>
</feature>
<dbReference type="AlphaFoldDB" id="A0AAV7F6E6"/>
<protein>
    <recommendedName>
        <fullName evidence="8">WRKY domain-containing protein</fullName>
    </recommendedName>
</protein>
<evidence type="ECO:0000313" key="9">
    <source>
        <dbReference type="EMBL" id="KAG9455860.1"/>
    </source>
</evidence>
<feature type="compositionally biased region" description="Basic and acidic residues" evidence="7">
    <location>
        <begin position="199"/>
        <end position="208"/>
    </location>
</feature>
<dbReference type="SMART" id="SM00774">
    <property type="entry name" value="WRKY"/>
    <property type="match status" value="2"/>
</dbReference>
<feature type="region of interest" description="Disordered" evidence="7">
    <location>
        <begin position="275"/>
        <end position="352"/>
    </location>
</feature>
<dbReference type="GO" id="GO:0005634">
    <property type="term" value="C:nucleus"/>
    <property type="evidence" value="ECO:0007669"/>
    <property type="project" value="UniProtKB-SubCell"/>
</dbReference>